<dbReference type="GO" id="GO:0005886">
    <property type="term" value="C:plasma membrane"/>
    <property type="evidence" value="ECO:0007669"/>
    <property type="project" value="UniProtKB-SubCell"/>
</dbReference>
<dbReference type="SUPFAM" id="SSF56176">
    <property type="entry name" value="FAD-binding/transporter-associated domain-like"/>
    <property type="match status" value="1"/>
</dbReference>
<reference evidence="14" key="1">
    <citation type="submission" date="2014-07" db="EMBL/GenBank/DDBJ databases">
        <authorList>
            <person name="Urmite Genomes Urmite Genomes"/>
        </authorList>
    </citation>
    <scope>NUCLEOTIDE SEQUENCE</scope>
    <source>
        <strain evidence="14">11W110_air</strain>
    </source>
</reference>
<comment type="similarity">
    <text evidence="2">Belongs to the UPF0053 family.</text>
</comment>
<proteinExistence type="inferred from homology"/>
<evidence type="ECO:0000256" key="1">
    <source>
        <dbReference type="ARBA" id="ARBA00004651"/>
    </source>
</evidence>
<gene>
    <name evidence="14" type="primary">corC_3</name>
    <name evidence="14" type="ORF">BN1051_02713</name>
</gene>
<dbReference type="Pfam" id="PF01595">
    <property type="entry name" value="CNNM"/>
    <property type="match status" value="1"/>
</dbReference>
<keyword evidence="6 10" id="KW-1133">Transmembrane helix</keyword>
<keyword evidence="7 9" id="KW-0129">CBS domain</keyword>
<name>A0A078MSS1_9MICC</name>
<dbReference type="GO" id="GO:0050660">
    <property type="term" value="F:flavin adenine dinucleotide binding"/>
    <property type="evidence" value="ECO:0007669"/>
    <property type="project" value="InterPro"/>
</dbReference>
<organism evidence="14">
    <name type="scientific">Arthrobacter saudimassiliensis</name>
    <dbReference type="NCBI Taxonomy" id="1461584"/>
    <lineage>
        <taxon>Bacteria</taxon>
        <taxon>Bacillati</taxon>
        <taxon>Actinomycetota</taxon>
        <taxon>Actinomycetes</taxon>
        <taxon>Micrococcales</taxon>
        <taxon>Micrococcaceae</taxon>
        <taxon>Arthrobacter</taxon>
    </lineage>
</organism>
<keyword evidence="4 10" id="KW-0812">Transmembrane</keyword>
<feature type="domain" description="CBS" evidence="12">
    <location>
        <begin position="224"/>
        <end position="283"/>
    </location>
</feature>
<dbReference type="PROSITE" id="PS51371">
    <property type="entry name" value="CBS"/>
    <property type="match status" value="2"/>
</dbReference>
<dbReference type="Pfam" id="PF03471">
    <property type="entry name" value="CorC_HlyC"/>
    <property type="match status" value="1"/>
</dbReference>
<dbReference type="PATRIC" id="fig|1461584.3.peg.2687"/>
<evidence type="ECO:0000259" key="13">
    <source>
        <dbReference type="PROSITE" id="PS51846"/>
    </source>
</evidence>
<dbReference type="PANTHER" id="PTHR43099:SF6">
    <property type="entry name" value="UPF0053 PROTEIN RV1842C"/>
    <property type="match status" value="1"/>
</dbReference>
<dbReference type="PROSITE" id="PS51846">
    <property type="entry name" value="CNNM"/>
    <property type="match status" value="1"/>
</dbReference>
<evidence type="ECO:0000256" key="5">
    <source>
        <dbReference type="ARBA" id="ARBA00022737"/>
    </source>
</evidence>
<evidence type="ECO:0000256" key="9">
    <source>
        <dbReference type="PROSITE-ProRule" id="PRU00703"/>
    </source>
</evidence>
<evidence type="ECO:0000313" key="14">
    <source>
        <dbReference type="EMBL" id="CEA09345.1"/>
    </source>
</evidence>
<dbReference type="InterPro" id="IPR002550">
    <property type="entry name" value="CNNM"/>
</dbReference>
<evidence type="ECO:0000256" key="6">
    <source>
        <dbReference type="ARBA" id="ARBA00022989"/>
    </source>
</evidence>
<dbReference type="InterPro" id="IPR046342">
    <property type="entry name" value="CBS_dom_sf"/>
</dbReference>
<keyword evidence="5" id="KW-0677">Repeat</keyword>
<feature type="transmembrane region" description="Helical" evidence="11">
    <location>
        <begin position="7"/>
        <end position="31"/>
    </location>
</feature>
<accession>A0A078MSS1</accession>
<feature type="domain" description="CBS" evidence="12">
    <location>
        <begin position="286"/>
        <end position="346"/>
    </location>
</feature>
<dbReference type="SUPFAM" id="SSF54631">
    <property type="entry name" value="CBS-domain pair"/>
    <property type="match status" value="1"/>
</dbReference>
<sequence>MVGLMEVVAILIGIILIAACGAFVAAEFALITVNRNDVEASAEAGDRKSQGVLKAMRTLSTQLSGAQLGITVTNLGIGFLAEPAIAALVVGPLQDLGLGDVAARSVSVTIALVLATGLTMIFGELVPKNLAIAKPLATARAVAGFQRGFSRSTAILLRFFNGTANKVVRSFGIEPQEELASARSPQELAGLVQHSAKQGALAAETAELVARSFAFGDRRARDVMTPRARIHDLTPDTSVAQMLAAATESGFSRFPVIEEDEGKVLGLVHVRHSLSIPYEQRATTPVSSVMGPVTVVPDTVELDHLMDTLRSGGLQLAVLVDEFGDTAGLVTLEDLVEELVGEVLDEHDPQGPSAVQAADGSWVLDALLRPDEASEYLGACVPEHEDYETLAGLVTLELERLAQVGDEVSVAADNPHGVNPATIVFRVEETDEHRIVRVRAVVTHHEPVDAEDGAEESEARR</sequence>
<evidence type="ECO:0000256" key="11">
    <source>
        <dbReference type="SAM" id="Phobius"/>
    </source>
</evidence>
<dbReference type="InterPro" id="IPR044751">
    <property type="entry name" value="Ion_transp-like_CBS"/>
</dbReference>
<evidence type="ECO:0000256" key="4">
    <source>
        <dbReference type="ARBA" id="ARBA00022692"/>
    </source>
</evidence>
<evidence type="ECO:0000256" key="8">
    <source>
        <dbReference type="ARBA" id="ARBA00023136"/>
    </source>
</evidence>
<dbReference type="EMBL" id="LN483072">
    <property type="protein sequence ID" value="CEA09345.1"/>
    <property type="molecule type" value="Genomic_DNA"/>
</dbReference>
<dbReference type="InterPro" id="IPR051676">
    <property type="entry name" value="UPF0053_domain"/>
</dbReference>
<dbReference type="InterPro" id="IPR016169">
    <property type="entry name" value="FAD-bd_PCMH_sub2"/>
</dbReference>
<dbReference type="Pfam" id="PF00571">
    <property type="entry name" value="CBS"/>
    <property type="match status" value="2"/>
</dbReference>
<feature type="domain" description="CNNM transmembrane" evidence="13">
    <location>
        <begin position="2"/>
        <end position="205"/>
    </location>
</feature>
<dbReference type="Gene3D" id="3.30.465.10">
    <property type="match status" value="1"/>
</dbReference>
<dbReference type="SMART" id="SM01091">
    <property type="entry name" value="CorC_HlyC"/>
    <property type="match status" value="1"/>
</dbReference>
<evidence type="ECO:0000256" key="3">
    <source>
        <dbReference type="ARBA" id="ARBA00022475"/>
    </source>
</evidence>
<dbReference type="AlphaFoldDB" id="A0A078MSS1"/>
<protein>
    <submittedName>
        <fullName evidence="14">Magnesium and cobalt efflux protein CorC</fullName>
    </submittedName>
</protein>
<keyword evidence="3" id="KW-1003">Cell membrane</keyword>
<dbReference type="InterPro" id="IPR036318">
    <property type="entry name" value="FAD-bd_PCMH-like_sf"/>
</dbReference>
<evidence type="ECO:0000256" key="2">
    <source>
        <dbReference type="ARBA" id="ARBA00006337"/>
    </source>
</evidence>
<dbReference type="CDD" id="cd04590">
    <property type="entry name" value="CBS_pair_CorC_HlyC_assoc"/>
    <property type="match status" value="1"/>
</dbReference>
<dbReference type="PANTHER" id="PTHR43099">
    <property type="entry name" value="UPF0053 PROTEIN YRKA"/>
    <property type="match status" value="1"/>
</dbReference>
<dbReference type="Gene3D" id="3.10.580.10">
    <property type="entry name" value="CBS-domain"/>
    <property type="match status" value="1"/>
</dbReference>
<feature type="transmembrane region" description="Helical" evidence="11">
    <location>
        <begin position="101"/>
        <end position="122"/>
    </location>
</feature>
<feature type="transmembrane region" description="Helical" evidence="11">
    <location>
        <begin position="66"/>
        <end position="89"/>
    </location>
</feature>
<evidence type="ECO:0000256" key="7">
    <source>
        <dbReference type="ARBA" id="ARBA00023122"/>
    </source>
</evidence>
<evidence type="ECO:0000259" key="12">
    <source>
        <dbReference type="PROSITE" id="PS51371"/>
    </source>
</evidence>
<comment type="subcellular location">
    <subcellularLocation>
        <location evidence="1">Cell membrane</location>
        <topology evidence="1">Multi-pass membrane protein</topology>
    </subcellularLocation>
</comment>
<evidence type="ECO:0000256" key="10">
    <source>
        <dbReference type="PROSITE-ProRule" id="PRU01193"/>
    </source>
</evidence>
<keyword evidence="8 10" id="KW-0472">Membrane</keyword>
<dbReference type="InterPro" id="IPR000644">
    <property type="entry name" value="CBS_dom"/>
</dbReference>
<dbReference type="InterPro" id="IPR005170">
    <property type="entry name" value="Transptr-assoc_dom"/>
</dbReference>